<dbReference type="EMBL" id="CP021108">
    <property type="protein sequence ID" value="ARP81665.1"/>
    <property type="molecule type" value="Genomic_DNA"/>
</dbReference>
<dbReference type="InterPro" id="IPR021549">
    <property type="entry name" value="DUF2894"/>
</dbReference>
<organism evidence="2 3">
    <name type="scientific">Bordetella genomosp. 8</name>
    <dbReference type="NCBI Taxonomy" id="1416806"/>
    <lineage>
        <taxon>Bacteria</taxon>
        <taxon>Pseudomonadati</taxon>
        <taxon>Pseudomonadota</taxon>
        <taxon>Betaproteobacteria</taxon>
        <taxon>Burkholderiales</taxon>
        <taxon>Alcaligenaceae</taxon>
        <taxon>Bordetella</taxon>
    </lineage>
</organism>
<evidence type="ECO:0000313" key="2">
    <source>
        <dbReference type="EMBL" id="ARP81665.1"/>
    </source>
</evidence>
<dbReference type="OrthoDB" id="6025757at2"/>
<keyword evidence="3" id="KW-1185">Reference proteome</keyword>
<dbReference type="KEGG" id="bgv:CAL12_13155"/>
<dbReference type="STRING" id="1416806.CAL12_13155"/>
<dbReference type="Proteomes" id="UP000194151">
    <property type="component" value="Chromosome"/>
</dbReference>
<evidence type="ECO:0000313" key="3">
    <source>
        <dbReference type="Proteomes" id="UP000194151"/>
    </source>
</evidence>
<accession>A0A1W6YKP7</accession>
<protein>
    <recommendedName>
        <fullName evidence="4">DUF2894 domain-containing protein</fullName>
    </recommendedName>
</protein>
<feature type="region of interest" description="Disordered" evidence="1">
    <location>
        <begin position="63"/>
        <end position="84"/>
    </location>
</feature>
<dbReference type="AlphaFoldDB" id="A0A1W6YKP7"/>
<proteinExistence type="predicted"/>
<name>A0A1W6YKP7_9BORD</name>
<feature type="region of interest" description="Disordered" evidence="1">
    <location>
        <begin position="209"/>
        <end position="229"/>
    </location>
</feature>
<sequence>MAGALDALAAWREQGADRLDPTRFRIIEALARRAAAQGGAARAVLEERLAQRVQAYQRDIDAARVRSAESQPDGAQPTATQEPANPLSAFIRDLQAAAARPAPSAAPVASAHEAAPADAAAPFAAATSYPELALLDFFRDTWGRYKTRRQLKQSEERVPENAGPLNSSLLVHRTLSLMREVSPEYLHQFLSYVDALAWVEQATSVDLLTDKDRPRGGARKSTRAPRSSS</sequence>
<dbReference type="Pfam" id="PF11445">
    <property type="entry name" value="DUF2894"/>
    <property type="match status" value="1"/>
</dbReference>
<reference evidence="2 3" key="1">
    <citation type="submission" date="2017-05" db="EMBL/GenBank/DDBJ databases">
        <title>Complete and WGS of Bordetella genogroups.</title>
        <authorList>
            <person name="Spilker T."/>
            <person name="LiPuma J."/>
        </authorList>
    </citation>
    <scope>NUCLEOTIDE SEQUENCE [LARGE SCALE GENOMIC DNA]</scope>
    <source>
        <strain evidence="2 3">AU19157</strain>
    </source>
</reference>
<gene>
    <name evidence="2" type="ORF">CAL12_13155</name>
</gene>
<evidence type="ECO:0000256" key="1">
    <source>
        <dbReference type="SAM" id="MobiDB-lite"/>
    </source>
</evidence>
<evidence type="ECO:0008006" key="4">
    <source>
        <dbReference type="Google" id="ProtNLM"/>
    </source>
</evidence>